<evidence type="ECO:0000313" key="1">
    <source>
        <dbReference type="EMBL" id="GHD04417.1"/>
    </source>
</evidence>
<dbReference type="EMBL" id="BMXK01000004">
    <property type="protein sequence ID" value="GHD04417.1"/>
    <property type="molecule type" value="Genomic_DNA"/>
</dbReference>
<sequence length="307" mass="34546">MGKLNLHIGHEWGDSVDLRLREAIQLSAALVFDLAERRGLRAVILKGPPATELGVRSERPSSDIDLLVDRDDIAPLIDGLEDLGWLERPTTHDGEHPLHSVTLYHPNWPADIDIHHSYPGCEVGQLAAFDALWARRRPTVMGERTVLGLDVTATVLVQALHALREAHKTSNIAELDYLLTHAPVPAWADFESLARQTGSLGPLRSFIKEAYPEVDHHLLPAPGDSWRQRSEVSEPGVFRLLHLQSLPWKDRPKYALRGLFPQREQLAASDITLLNAPAGRVWAARLSRLLHFLKRLPRAVRQWRNAR</sequence>
<proteinExistence type="predicted"/>
<name>A0ABQ3GFF2_9MICC</name>
<keyword evidence="2" id="KW-1185">Reference proteome</keyword>
<organism evidence="1 2">
    <name type="scientific">Zhihengliuella salsuginis</name>
    <dbReference type="NCBI Taxonomy" id="578222"/>
    <lineage>
        <taxon>Bacteria</taxon>
        <taxon>Bacillati</taxon>
        <taxon>Actinomycetota</taxon>
        <taxon>Actinomycetes</taxon>
        <taxon>Micrococcales</taxon>
        <taxon>Micrococcaceae</taxon>
        <taxon>Zhihengliuella</taxon>
    </lineage>
</organism>
<evidence type="ECO:0008006" key="3">
    <source>
        <dbReference type="Google" id="ProtNLM"/>
    </source>
</evidence>
<dbReference type="Proteomes" id="UP000642819">
    <property type="component" value="Unassembled WGS sequence"/>
</dbReference>
<accession>A0ABQ3GFF2</accession>
<dbReference type="Pfam" id="PF14907">
    <property type="entry name" value="NTP_transf_5"/>
    <property type="match status" value="1"/>
</dbReference>
<reference evidence="2" key="1">
    <citation type="journal article" date="2019" name="Int. J. Syst. Evol. Microbiol.">
        <title>The Global Catalogue of Microorganisms (GCM) 10K type strain sequencing project: providing services to taxonomists for standard genome sequencing and annotation.</title>
        <authorList>
            <consortium name="The Broad Institute Genomics Platform"/>
            <consortium name="The Broad Institute Genome Sequencing Center for Infectious Disease"/>
            <person name="Wu L."/>
            <person name="Ma J."/>
        </authorList>
    </citation>
    <scope>NUCLEOTIDE SEQUENCE [LARGE SCALE GENOMIC DNA]</scope>
    <source>
        <strain evidence="2">KCTC 19466</strain>
    </source>
</reference>
<dbReference type="InterPro" id="IPR039498">
    <property type="entry name" value="NTP_transf_5"/>
</dbReference>
<evidence type="ECO:0000313" key="2">
    <source>
        <dbReference type="Proteomes" id="UP000642819"/>
    </source>
</evidence>
<gene>
    <name evidence="1" type="ORF">GCM10008096_11720</name>
</gene>
<comment type="caution">
    <text evidence="1">The sequence shown here is derived from an EMBL/GenBank/DDBJ whole genome shotgun (WGS) entry which is preliminary data.</text>
</comment>
<protein>
    <recommendedName>
        <fullName evidence="3">Nucleotidyltransferase-like protein</fullName>
    </recommendedName>
</protein>
<dbReference type="RefSeq" id="WP_189349194.1">
    <property type="nucleotide sequence ID" value="NZ_BMXK01000004.1"/>
</dbReference>